<dbReference type="EMBL" id="ML739203">
    <property type="protein sequence ID" value="KAE8350792.1"/>
    <property type="molecule type" value="Genomic_DNA"/>
</dbReference>
<dbReference type="OrthoDB" id="4489349at2759"/>
<protein>
    <submittedName>
        <fullName evidence="3">Uncharacterized protein</fullName>
    </submittedName>
</protein>
<dbReference type="Proteomes" id="UP000327118">
    <property type="component" value="Unassembled WGS sequence"/>
</dbReference>
<organism evidence="3 4">
    <name type="scientific">Aspergillus coremiiformis</name>
    <dbReference type="NCBI Taxonomy" id="138285"/>
    <lineage>
        <taxon>Eukaryota</taxon>
        <taxon>Fungi</taxon>
        <taxon>Dikarya</taxon>
        <taxon>Ascomycota</taxon>
        <taxon>Pezizomycotina</taxon>
        <taxon>Eurotiomycetes</taxon>
        <taxon>Eurotiomycetidae</taxon>
        <taxon>Eurotiales</taxon>
        <taxon>Aspergillaceae</taxon>
        <taxon>Aspergillus</taxon>
        <taxon>Aspergillus subgen. Circumdati</taxon>
    </lineage>
</organism>
<feature type="compositionally biased region" description="Basic residues" evidence="1">
    <location>
        <begin position="213"/>
        <end position="230"/>
    </location>
</feature>
<accession>A0A5N6YZI0</accession>
<evidence type="ECO:0000256" key="2">
    <source>
        <dbReference type="SAM" id="SignalP"/>
    </source>
</evidence>
<feature type="chain" id="PRO_5024841941" evidence="2">
    <location>
        <begin position="20"/>
        <end position="320"/>
    </location>
</feature>
<dbReference type="AlphaFoldDB" id="A0A5N6YZI0"/>
<keyword evidence="2" id="KW-0732">Signal</keyword>
<evidence type="ECO:0000313" key="3">
    <source>
        <dbReference type="EMBL" id="KAE8350792.1"/>
    </source>
</evidence>
<feature type="region of interest" description="Disordered" evidence="1">
    <location>
        <begin position="166"/>
        <end position="320"/>
    </location>
</feature>
<feature type="compositionally biased region" description="Basic residues" evidence="1">
    <location>
        <begin position="271"/>
        <end position="290"/>
    </location>
</feature>
<keyword evidence="4" id="KW-1185">Reference proteome</keyword>
<reference evidence="4" key="1">
    <citation type="submission" date="2019-04" db="EMBL/GenBank/DDBJ databases">
        <title>Friends and foes A comparative genomics studyof 23 Aspergillus species from section Flavi.</title>
        <authorList>
            <consortium name="DOE Joint Genome Institute"/>
            <person name="Kjaerbolling I."/>
            <person name="Vesth T."/>
            <person name="Frisvad J.C."/>
            <person name="Nybo J.L."/>
            <person name="Theobald S."/>
            <person name="Kildgaard S."/>
            <person name="Isbrandt T."/>
            <person name="Kuo A."/>
            <person name="Sato A."/>
            <person name="Lyhne E.K."/>
            <person name="Kogle M.E."/>
            <person name="Wiebenga A."/>
            <person name="Kun R.S."/>
            <person name="Lubbers R.J."/>
            <person name="Makela M.R."/>
            <person name="Barry K."/>
            <person name="Chovatia M."/>
            <person name="Clum A."/>
            <person name="Daum C."/>
            <person name="Haridas S."/>
            <person name="He G."/>
            <person name="LaButti K."/>
            <person name="Lipzen A."/>
            <person name="Mondo S."/>
            <person name="Riley R."/>
            <person name="Salamov A."/>
            <person name="Simmons B.A."/>
            <person name="Magnuson J.K."/>
            <person name="Henrissat B."/>
            <person name="Mortensen U.H."/>
            <person name="Larsen T.O."/>
            <person name="Devries R.P."/>
            <person name="Grigoriev I.V."/>
            <person name="Machida M."/>
            <person name="Baker S.E."/>
            <person name="Andersen M.R."/>
        </authorList>
    </citation>
    <scope>NUCLEOTIDE SEQUENCE [LARGE SCALE GENOMIC DNA]</scope>
    <source>
        <strain evidence="4">CBS 553.77</strain>
    </source>
</reference>
<gene>
    <name evidence="3" type="ORF">BDV28DRAFT_150580</name>
</gene>
<feature type="compositionally biased region" description="Acidic residues" evidence="1">
    <location>
        <begin position="299"/>
        <end position="312"/>
    </location>
</feature>
<feature type="compositionally biased region" description="Basic and acidic residues" evidence="1">
    <location>
        <begin position="232"/>
        <end position="257"/>
    </location>
</feature>
<sequence>MFVPFIGLIVALTFLGARFNIPGLKELTDRHEHPLVRLSSAACIASEANTILDVVNVAQRAYFASTPKDLAPYSPTGNLQCPISREELITQRDIIVLDDTEKSLIALNPVCYEEDKPTWWSDGNDSDSSTLSLLLRQLLDVVLVLCGICTANAQYITEWWSSARSSESSSDTFSETPGHCPEAPPEQSWAEQTEQADQCEQPRTEKVEQPGQPKKKHNRPSKAKRLRYARRLQAEMDRQDEQADHAEQPEKPERAEQPEPPENPDPAEQPKKKKNRPSKAARMRHMRRLQAAKERQEGEAEGIEESSAEGEETPASLEHT</sequence>
<feature type="signal peptide" evidence="2">
    <location>
        <begin position="1"/>
        <end position="19"/>
    </location>
</feature>
<proteinExistence type="predicted"/>
<evidence type="ECO:0000313" key="4">
    <source>
        <dbReference type="Proteomes" id="UP000327118"/>
    </source>
</evidence>
<evidence type="ECO:0000256" key="1">
    <source>
        <dbReference type="SAM" id="MobiDB-lite"/>
    </source>
</evidence>
<feature type="compositionally biased region" description="Polar residues" evidence="1">
    <location>
        <begin position="189"/>
        <end position="198"/>
    </location>
</feature>
<name>A0A5N6YZI0_9EURO</name>